<evidence type="ECO:0000256" key="8">
    <source>
        <dbReference type="ARBA" id="ARBA00023136"/>
    </source>
</evidence>
<evidence type="ECO:0000256" key="2">
    <source>
        <dbReference type="ARBA" id="ARBA00004953"/>
    </source>
</evidence>
<name>A0A4R2PRT7_RHOSA</name>
<comment type="subcellular location">
    <subcellularLocation>
        <location evidence="1 9">Cell membrane</location>
        <topology evidence="1 9">Multi-pass membrane protein</topology>
    </subcellularLocation>
</comment>
<keyword evidence="4 9" id="KW-1003">Cell membrane</keyword>
<dbReference type="NCBIfam" id="TIGR00380">
    <property type="entry name" value="cobal_cbiB"/>
    <property type="match status" value="1"/>
</dbReference>
<keyword evidence="8 9" id="KW-0472">Membrane</keyword>
<evidence type="ECO:0000256" key="7">
    <source>
        <dbReference type="ARBA" id="ARBA00022989"/>
    </source>
</evidence>
<dbReference type="AlphaFoldDB" id="A0A4R2PRT7"/>
<evidence type="ECO:0000256" key="3">
    <source>
        <dbReference type="ARBA" id="ARBA00006263"/>
    </source>
</evidence>
<comment type="similarity">
    <text evidence="3 9">Belongs to the CobD/CbiB family.</text>
</comment>
<comment type="pathway">
    <text evidence="2 9">Cofactor biosynthesis; adenosylcobalamin biosynthesis.</text>
</comment>
<evidence type="ECO:0000256" key="4">
    <source>
        <dbReference type="ARBA" id="ARBA00022475"/>
    </source>
</evidence>
<dbReference type="GO" id="GO:0015420">
    <property type="term" value="F:ABC-type vitamin B12 transporter activity"/>
    <property type="evidence" value="ECO:0007669"/>
    <property type="project" value="UniProtKB-UniRule"/>
</dbReference>
<feature type="transmembrane region" description="Helical" evidence="9">
    <location>
        <begin position="172"/>
        <end position="190"/>
    </location>
</feature>
<dbReference type="GO" id="GO:0009236">
    <property type="term" value="P:cobalamin biosynthetic process"/>
    <property type="evidence" value="ECO:0007669"/>
    <property type="project" value="UniProtKB-UniRule"/>
</dbReference>
<gene>
    <name evidence="9" type="primary">cobD</name>
    <name evidence="10" type="ORF">EV659_101457</name>
</gene>
<dbReference type="PANTHER" id="PTHR34308">
    <property type="entry name" value="COBALAMIN BIOSYNTHESIS PROTEIN CBIB"/>
    <property type="match status" value="1"/>
</dbReference>
<evidence type="ECO:0000256" key="6">
    <source>
        <dbReference type="ARBA" id="ARBA00022692"/>
    </source>
</evidence>
<dbReference type="PANTHER" id="PTHR34308:SF1">
    <property type="entry name" value="COBALAMIN BIOSYNTHESIS PROTEIN CBIB"/>
    <property type="match status" value="1"/>
</dbReference>
<evidence type="ECO:0000256" key="1">
    <source>
        <dbReference type="ARBA" id="ARBA00004651"/>
    </source>
</evidence>
<keyword evidence="11" id="KW-1185">Reference proteome</keyword>
<dbReference type="InParanoid" id="A0A4R2PRT7"/>
<evidence type="ECO:0000313" key="10">
    <source>
        <dbReference type="EMBL" id="TCP38550.1"/>
    </source>
</evidence>
<accession>A0A4R2PRT7</accession>
<proteinExistence type="inferred from homology"/>
<keyword evidence="7 9" id="KW-1133">Transmembrane helix</keyword>
<sequence length="331" mass="34308">MIGTVMGMIMGAGLLVIALVLDALVGDPPRLWGRLGHPVVWIGALIDRADRWLNRERWPEPVRRVLGAVALAALVALAGGVGWGLEVAAARLTGGALLVVLVVTVFLAWRSLADHVAAVPQALDAPGDEAGRLAAGRRATAMIVGRDTRPLDRAGLCRAAIESLAENYADGVMGPALAFLVGGLPGLLIYKTVNTADSMIGHRTPRHRAFGWAAARTDDLLNLVPARLTALLIALAAGTRGLRALATAWRDAGRHLSPNAGWPEAAMAGALGLALGGPRRYGAETVDGAWFGDGRAQAETADVHRALALTGRAHLILGAAAGTLASAPFLL</sequence>
<feature type="transmembrane region" description="Helical" evidence="9">
    <location>
        <begin position="65"/>
        <end position="85"/>
    </location>
</feature>
<evidence type="ECO:0000256" key="5">
    <source>
        <dbReference type="ARBA" id="ARBA00022573"/>
    </source>
</evidence>
<comment type="function">
    <text evidence="9">Converts cobyric acid to cobinamide by the addition of aminopropanol on the F carboxylic group.</text>
</comment>
<dbReference type="Pfam" id="PF03186">
    <property type="entry name" value="CobD_Cbib"/>
    <property type="match status" value="1"/>
</dbReference>
<keyword evidence="5 9" id="KW-0169">Cobalamin biosynthesis</keyword>
<dbReference type="HAMAP" id="MF_00024">
    <property type="entry name" value="CobD_CbiB"/>
    <property type="match status" value="1"/>
</dbReference>
<dbReference type="GO" id="GO:0005886">
    <property type="term" value="C:plasma membrane"/>
    <property type="evidence" value="ECO:0007669"/>
    <property type="project" value="UniProtKB-SubCell"/>
</dbReference>
<organism evidence="10 11">
    <name type="scientific">Rhodothalassium salexigens DSM 2132</name>
    <dbReference type="NCBI Taxonomy" id="1188247"/>
    <lineage>
        <taxon>Bacteria</taxon>
        <taxon>Pseudomonadati</taxon>
        <taxon>Pseudomonadota</taxon>
        <taxon>Alphaproteobacteria</taxon>
        <taxon>Rhodothalassiales</taxon>
        <taxon>Rhodothalassiaceae</taxon>
        <taxon>Rhodothalassium</taxon>
    </lineage>
</organism>
<protein>
    <recommendedName>
        <fullName evidence="9">Cobalamin biosynthesis protein CobD</fullName>
    </recommendedName>
</protein>
<feature type="transmembrane region" description="Helical" evidence="9">
    <location>
        <begin position="92"/>
        <end position="109"/>
    </location>
</feature>
<dbReference type="EMBL" id="SLXO01000001">
    <property type="protein sequence ID" value="TCP38550.1"/>
    <property type="molecule type" value="Genomic_DNA"/>
</dbReference>
<evidence type="ECO:0000256" key="9">
    <source>
        <dbReference type="HAMAP-Rule" id="MF_00024"/>
    </source>
</evidence>
<keyword evidence="6 9" id="KW-0812">Transmembrane</keyword>
<reference evidence="10 11" key="1">
    <citation type="submission" date="2019-03" db="EMBL/GenBank/DDBJ databases">
        <title>Genomic Encyclopedia of Type Strains, Phase IV (KMG-IV): sequencing the most valuable type-strain genomes for metagenomic binning, comparative biology and taxonomic classification.</title>
        <authorList>
            <person name="Goeker M."/>
        </authorList>
    </citation>
    <scope>NUCLEOTIDE SEQUENCE [LARGE SCALE GENOMIC DNA]</scope>
    <source>
        <strain evidence="10 11">DSM 2132</strain>
    </source>
</reference>
<dbReference type="UniPathway" id="UPA00148"/>
<comment type="caution">
    <text evidence="9">Lacks conserved residue(s) required for the propagation of feature annotation.</text>
</comment>
<dbReference type="GO" id="GO:0048472">
    <property type="term" value="F:threonine-phosphate decarboxylase activity"/>
    <property type="evidence" value="ECO:0007669"/>
    <property type="project" value="InterPro"/>
</dbReference>
<dbReference type="Proteomes" id="UP000295399">
    <property type="component" value="Unassembled WGS sequence"/>
</dbReference>
<dbReference type="InterPro" id="IPR004485">
    <property type="entry name" value="Cobalamin_biosynth_CobD/CbiB"/>
</dbReference>
<evidence type="ECO:0000313" key="11">
    <source>
        <dbReference type="Proteomes" id="UP000295399"/>
    </source>
</evidence>
<comment type="caution">
    <text evidence="10">The sequence shown here is derived from an EMBL/GenBank/DDBJ whole genome shotgun (WGS) entry which is preliminary data.</text>
</comment>
<dbReference type="RefSeq" id="WP_200287601.1">
    <property type="nucleotide sequence ID" value="NZ_JACIGF010000001.1"/>
</dbReference>